<keyword evidence="3" id="KW-1185">Reference proteome</keyword>
<dbReference type="InterPro" id="IPR019734">
    <property type="entry name" value="TPR_rpt"/>
</dbReference>
<feature type="repeat" description="TPR" evidence="1">
    <location>
        <begin position="125"/>
        <end position="158"/>
    </location>
</feature>
<protein>
    <submittedName>
        <fullName evidence="2">Tetratricopeptide repeat protein</fullName>
    </submittedName>
</protein>
<evidence type="ECO:0000313" key="2">
    <source>
        <dbReference type="EMBL" id="MCL1634801.1"/>
    </source>
</evidence>
<dbReference type="PROSITE" id="PS50005">
    <property type="entry name" value="TPR"/>
    <property type="match status" value="2"/>
</dbReference>
<dbReference type="Proteomes" id="UP001431217">
    <property type="component" value="Unassembled WGS sequence"/>
</dbReference>
<dbReference type="Gene3D" id="1.25.40.10">
    <property type="entry name" value="Tetratricopeptide repeat domain"/>
    <property type="match status" value="1"/>
</dbReference>
<name>A0ABT0MIU4_9GAMM</name>
<feature type="repeat" description="TPR" evidence="1">
    <location>
        <begin position="91"/>
        <end position="124"/>
    </location>
</feature>
<dbReference type="Pfam" id="PF13174">
    <property type="entry name" value="TPR_6"/>
    <property type="match status" value="1"/>
</dbReference>
<dbReference type="SUPFAM" id="SSF48452">
    <property type="entry name" value="TPR-like"/>
    <property type="match status" value="1"/>
</dbReference>
<sequence>MKLRIAAAAAAIFFVAGIGVGYGAKLRPTPQTYRDKAPQEAAQALLLIAQAQSGKNGSWERIGAGRVYYLGGFKAQGQEIFDHIFNGKHEDSDEYRIARVYAEAGDWQKAKPIFDRYLTKNPKDARAFAEVAARYLLQGDRTTAEQLFDRAIDLDDEDPWVTEPMAGAYLGVKPQE</sequence>
<dbReference type="InterPro" id="IPR011990">
    <property type="entry name" value="TPR-like_helical_dom_sf"/>
</dbReference>
<reference evidence="2 3" key="1">
    <citation type="submission" date="2022-05" db="EMBL/GenBank/DDBJ databases">
        <title>Luteimonas sp. SX5, whole genome shotgun sequencing project.</title>
        <authorList>
            <person name="Zhao G."/>
            <person name="Shen L."/>
        </authorList>
    </citation>
    <scope>NUCLEOTIDE SEQUENCE [LARGE SCALE GENOMIC DNA]</scope>
    <source>
        <strain evidence="2 3">SX5</strain>
    </source>
</reference>
<comment type="caution">
    <text evidence="2">The sequence shown here is derived from an EMBL/GenBank/DDBJ whole genome shotgun (WGS) entry which is preliminary data.</text>
</comment>
<gene>
    <name evidence="2" type="ORF">M2650_09180</name>
</gene>
<accession>A0ABT0MIU4</accession>
<dbReference type="RefSeq" id="WP_249473467.1">
    <property type="nucleotide sequence ID" value="NZ_JAMBEP010000001.1"/>
</dbReference>
<keyword evidence="1" id="KW-0802">TPR repeat</keyword>
<organism evidence="2 3">
    <name type="scientific">Luteimonas galliterrae</name>
    <dbReference type="NCBI Taxonomy" id="2940486"/>
    <lineage>
        <taxon>Bacteria</taxon>
        <taxon>Pseudomonadati</taxon>
        <taxon>Pseudomonadota</taxon>
        <taxon>Gammaproteobacteria</taxon>
        <taxon>Lysobacterales</taxon>
        <taxon>Lysobacteraceae</taxon>
        <taxon>Luteimonas</taxon>
    </lineage>
</organism>
<dbReference type="EMBL" id="JAMBEP010000001">
    <property type="protein sequence ID" value="MCL1634801.1"/>
    <property type="molecule type" value="Genomic_DNA"/>
</dbReference>
<evidence type="ECO:0000256" key="1">
    <source>
        <dbReference type="PROSITE-ProRule" id="PRU00339"/>
    </source>
</evidence>
<proteinExistence type="predicted"/>
<evidence type="ECO:0000313" key="3">
    <source>
        <dbReference type="Proteomes" id="UP001431217"/>
    </source>
</evidence>